<dbReference type="Pfam" id="PF02784">
    <property type="entry name" value="Orn_Arg_deC_N"/>
    <property type="match status" value="1"/>
</dbReference>
<keyword evidence="7" id="KW-0210">Decarboxylase</keyword>
<comment type="pathway">
    <text evidence="2 13">Amino-acid biosynthesis; L-lysine biosynthesis via DAP pathway; (S)-tetrahydrodipicolinate from L-aspartate: step 1/4.</text>
</comment>
<evidence type="ECO:0000313" key="16">
    <source>
        <dbReference type="Proteomes" id="UP000054869"/>
    </source>
</evidence>
<keyword evidence="16" id="KW-1185">Reference proteome</keyword>
<evidence type="ECO:0000256" key="4">
    <source>
        <dbReference type="ARBA" id="ARBA00022679"/>
    </source>
</evidence>
<dbReference type="SUPFAM" id="SSF50621">
    <property type="entry name" value="Alanine racemase C-terminal domain-like"/>
    <property type="match status" value="1"/>
</dbReference>
<evidence type="ECO:0000256" key="12">
    <source>
        <dbReference type="RuleBase" id="RU003737"/>
    </source>
</evidence>
<dbReference type="Pfam" id="PF00278">
    <property type="entry name" value="Orn_DAP_Arg_deC"/>
    <property type="match status" value="1"/>
</dbReference>
<evidence type="ECO:0000256" key="1">
    <source>
        <dbReference type="ARBA" id="ARBA00001933"/>
    </source>
</evidence>
<sequence>MQQVVTKFGGTSVSSLQTWEKITAITKHHITSGVQPVIVCSALTEISNKLEKAIEAALINQHQNIEADISESYQSLAKALQVSSELINGELTLLQQWLMGIALLKEASPRTRAQILSLGELMMTRLGHAFLCNQGINCLWFDAREALVSTPIPGMDAVNFLAARCDSEPNPELTKKLIGSGAQAVITQGFFATNPQGETVLLGRGGSDTSAALLAAILQAKTCEIWTDVPGIYTANPHVLPHARLLKQLTYDEAQEIASMGAKVLHPNCLPPVRRAGIPMVVKFTKMPEHSGTRISKESDDKAPPIKSIQVKHSIILISIDTINMWQQVGFLADVFAAFKLHGFSVDLLSSSESNVTLSLDSNAKLHDRRALDALLVDLNRFGRAKLIEPCSAVSLVGHHIRTVLPQLGPTLEVFDAQQIYLMSLASNDLNLTFVVNESQADKLCQKLHNLLIDDNPQSFYYSKSWQEEFGTPGLKNTPWWEHERGKLLDIAATSSPCYVYHLQTQSRKADELQALKSIDKLYYAVKANPHPAILKNLFAKGIGFECVSIDELRHVLGLFPEIDKQQLLFTPNFAAKKEYEFALSVGCYITIDNLYPLENWPELFKQRSLLLRIDPGCGAGHHKYVCTGGNESKFGIPQNDLATASKLIEEHQIQVIGLHAHSGSGILTPELWQQTASMLTSLTSRFPDVKIINLGGGLGIVEKPGQQPLDFAAMDASLMAVKSAYPQISFWLEPGRFFVAESGVILAKVTQCKEKGKVRFIGIETGMNSLMRPALYGAYHEIVNLSQWQAEKTGFAHVVGPICESGDTLGYDRLFPVTKENDVILIAGTGAYGHCMSSYYNLRAPAQELILESNYPPTTSRGLTAGSMDLASSLDP</sequence>
<evidence type="ECO:0000256" key="6">
    <source>
        <dbReference type="ARBA" id="ARBA00022777"/>
    </source>
</evidence>
<evidence type="ECO:0000256" key="13">
    <source>
        <dbReference type="RuleBase" id="RU004249"/>
    </source>
</evidence>
<reference evidence="15 16" key="1">
    <citation type="submission" date="2015-11" db="EMBL/GenBank/DDBJ databases">
        <title>Genomic analysis of 38 Legionella species identifies large and diverse effector repertoires.</title>
        <authorList>
            <person name="Burstein D."/>
            <person name="Amaro F."/>
            <person name="Zusman T."/>
            <person name="Lifshitz Z."/>
            <person name="Cohen O."/>
            <person name="Gilbert J.A."/>
            <person name="Pupko T."/>
            <person name="Shuman H.A."/>
            <person name="Segal G."/>
        </authorList>
    </citation>
    <scope>NUCLEOTIDE SEQUENCE [LARGE SCALE GENOMIC DNA]</scope>
    <source>
        <strain evidence="15 16">ATCC 49751</strain>
    </source>
</reference>
<dbReference type="Gene3D" id="2.40.37.10">
    <property type="entry name" value="Lyase, Ornithine Decarboxylase, Chain A, domain 1"/>
    <property type="match status" value="1"/>
</dbReference>
<dbReference type="eggNOG" id="COG0527">
    <property type="taxonomic scope" value="Bacteria"/>
</dbReference>
<evidence type="ECO:0000256" key="5">
    <source>
        <dbReference type="ARBA" id="ARBA00022741"/>
    </source>
</evidence>
<keyword evidence="5" id="KW-0547">Nucleotide-binding</keyword>
<dbReference type="UniPathway" id="UPA00051">
    <property type="reaction ID" value="UER00462"/>
</dbReference>
<evidence type="ECO:0000256" key="9">
    <source>
        <dbReference type="ARBA" id="ARBA00022898"/>
    </source>
</evidence>
<comment type="cofactor">
    <cofactor evidence="1 11">
        <name>pyridoxal 5'-phosphate</name>
        <dbReference type="ChEBI" id="CHEBI:597326"/>
    </cofactor>
</comment>
<dbReference type="PROSITE" id="PS51671">
    <property type="entry name" value="ACT"/>
    <property type="match status" value="1"/>
</dbReference>
<gene>
    <name evidence="15" type="primary">lysAC_2</name>
    <name evidence="15" type="ORF">Llan_0262</name>
</gene>
<protein>
    <recommendedName>
        <fullName evidence="3">aspartate kinase</fullName>
        <ecNumber evidence="3">2.7.2.4</ecNumber>
    </recommendedName>
</protein>
<dbReference type="SUPFAM" id="SSF55021">
    <property type="entry name" value="ACT-like"/>
    <property type="match status" value="2"/>
</dbReference>
<dbReference type="UniPathway" id="UPA00050">
    <property type="reaction ID" value="UER00461"/>
</dbReference>
<comment type="caution">
    <text evidence="15">The sequence shown here is derived from an EMBL/GenBank/DDBJ whole genome shotgun (WGS) entry which is preliminary data.</text>
</comment>
<evidence type="ECO:0000256" key="8">
    <source>
        <dbReference type="ARBA" id="ARBA00022840"/>
    </source>
</evidence>
<dbReference type="InterPro" id="IPR022643">
    <property type="entry name" value="De-COase2_C"/>
</dbReference>
<evidence type="ECO:0000256" key="2">
    <source>
        <dbReference type="ARBA" id="ARBA00004766"/>
    </source>
</evidence>
<keyword evidence="6 15" id="KW-0418">Kinase</keyword>
<dbReference type="EMBL" id="LNYI01000005">
    <property type="protein sequence ID" value="KTD25025.1"/>
    <property type="molecule type" value="Genomic_DNA"/>
</dbReference>
<dbReference type="InterPro" id="IPR001341">
    <property type="entry name" value="Asp_kinase"/>
</dbReference>
<dbReference type="UniPathway" id="UPA00034">
    <property type="reaction ID" value="UER00015"/>
</dbReference>
<evidence type="ECO:0000256" key="3">
    <source>
        <dbReference type="ARBA" id="ARBA00013059"/>
    </source>
</evidence>
<comment type="pathway">
    <text evidence="13">Amino-acid biosynthesis; L-threonine biosynthesis; L-threonine from L-aspartate: step 1/5.</text>
</comment>
<evidence type="ECO:0000259" key="14">
    <source>
        <dbReference type="PROSITE" id="PS51671"/>
    </source>
</evidence>
<feature type="non-terminal residue" evidence="15">
    <location>
        <position position="877"/>
    </location>
</feature>
<evidence type="ECO:0000256" key="7">
    <source>
        <dbReference type="ARBA" id="ARBA00022793"/>
    </source>
</evidence>
<dbReference type="EC" id="2.7.2.4" evidence="3"/>
<feature type="domain" description="ACT" evidence="14">
    <location>
        <begin position="320"/>
        <end position="393"/>
    </location>
</feature>
<dbReference type="GO" id="GO:0005524">
    <property type="term" value="F:ATP binding"/>
    <property type="evidence" value="ECO:0007669"/>
    <property type="project" value="UniProtKB-KW"/>
</dbReference>
<dbReference type="InterPro" id="IPR045865">
    <property type="entry name" value="ACT-like_dom_sf"/>
</dbReference>
<dbReference type="InterPro" id="IPR000183">
    <property type="entry name" value="Orn/DAP/Arg_de-COase"/>
</dbReference>
<feature type="modified residue" description="N6-(pyridoxal phosphate)lysine" evidence="11">
    <location>
        <position position="527"/>
    </location>
</feature>
<proteinExistence type="inferred from homology"/>
<dbReference type="InterPro" id="IPR029066">
    <property type="entry name" value="PLP-binding_barrel"/>
</dbReference>
<dbReference type="GO" id="GO:0004072">
    <property type="term" value="F:aspartate kinase activity"/>
    <property type="evidence" value="ECO:0007669"/>
    <property type="project" value="UniProtKB-EC"/>
</dbReference>
<keyword evidence="10" id="KW-0456">Lyase</keyword>
<dbReference type="STRING" id="45067.Llan_0262"/>
<dbReference type="InterPro" id="IPR022644">
    <property type="entry name" value="De-COase2_N"/>
</dbReference>
<dbReference type="CDD" id="cd04935">
    <property type="entry name" value="ACT_AKiii-DAPDC_1"/>
    <property type="match status" value="1"/>
</dbReference>
<organism evidence="15 16">
    <name type="scientific">Legionella lansingensis</name>
    <dbReference type="NCBI Taxonomy" id="45067"/>
    <lineage>
        <taxon>Bacteria</taxon>
        <taxon>Pseudomonadati</taxon>
        <taxon>Pseudomonadota</taxon>
        <taxon>Gammaproteobacteria</taxon>
        <taxon>Legionellales</taxon>
        <taxon>Legionellaceae</taxon>
        <taxon>Legionella</taxon>
    </lineage>
</organism>
<evidence type="ECO:0000256" key="11">
    <source>
        <dbReference type="PIRSR" id="PIRSR600183-50"/>
    </source>
</evidence>
<dbReference type="NCBIfam" id="NF006515">
    <property type="entry name" value="PRK08961.1"/>
    <property type="match status" value="1"/>
</dbReference>
<dbReference type="eggNOG" id="COG0019">
    <property type="taxonomic scope" value="Bacteria"/>
</dbReference>
<comment type="similarity">
    <text evidence="12">Belongs to the Orn/Lys/Arg decarboxylase class-II family.</text>
</comment>
<evidence type="ECO:0000256" key="10">
    <source>
        <dbReference type="ARBA" id="ARBA00023239"/>
    </source>
</evidence>
<keyword evidence="13" id="KW-0028">Amino-acid biosynthesis</keyword>
<comment type="pathway">
    <text evidence="13">Amino-acid biosynthesis; L-methionine biosynthesis via de novo pathway; L-homoserine from L-aspartate: step 1/3.</text>
</comment>
<dbReference type="PANTHER" id="PTHR43727">
    <property type="entry name" value="DIAMINOPIMELATE DECARBOXYLASE"/>
    <property type="match status" value="1"/>
</dbReference>
<dbReference type="Gene3D" id="3.20.20.10">
    <property type="entry name" value="Alanine racemase"/>
    <property type="match status" value="1"/>
</dbReference>
<keyword evidence="8" id="KW-0067">ATP-binding</keyword>
<dbReference type="Pfam" id="PF00696">
    <property type="entry name" value="AA_kinase"/>
    <property type="match status" value="1"/>
</dbReference>
<dbReference type="SUPFAM" id="SSF53633">
    <property type="entry name" value="Carbamate kinase-like"/>
    <property type="match status" value="1"/>
</dbReference>
<dbReference type="InterPro" id="IPR002986">
    <property type="entry name" value="DAP_deCOOHase_LysA"/>
</dbReference>
<dbReference type="AlphaFoldDB" id="A0A0W0VYD4"/>
<dbReference type="PROSITE" id="PS00324">
    <property type="entry name" value="ASPARTOKINASE"/>
    <property type="match status" value="1"/>
</dbReference>
<keyword evidence="9 11" id="KW-0663">Pyridoxal phosphate</keyword>
<dbReference type="GO" id="GO:0008836">
    <property type="term" value="F:diaminopimelate decarboxylase activity"/>
    <property type="evidence" value="ECO:0007669"/>
    <property type="project" value="InterPro"/>
</dbReference>
<dbReference type="PROSITE" id="PS00878">
    <property type="entry name" value="ODR_DC_2_1"/>
    <property type="match status" value="1"/>
</dbReference>
<name>A0A0W0VYD4_9GAMM</name>
<dbReference type="InterPro" id="IPR022653">
    <property type="entry name" value="De-COase2_pyr-phos_BS"/>
</dbReference>
<dbReference type="InterPro" id="IPR009006">
    <property type="entry name" value="Ala_racemase/Decarboxylase_C"/>
</dbReference>
<dbReference type="InterPro" id="IPR001048">
    <property type="entry name" value="Asp/Glu/Uridylate_kinase"/>
</dbReference>
<dbReference type="InterPro" id="IPR002912">
    <property type="entry name" value="ACT_dom"/>
</dbReference>
<feature type="active site" description="Proton donor" evidence="11">
    <location>
        <position position="804"/>
    </location>
</feature>
<dbReference type="PANTHER" id="PTHR43727:SF2">
    <property type="entry name" value="GROUP IV DECARBOXYLASE"/>
    <property type="match status" value="1"/>
</dbReference>
<dbReference type="SUPFAM" id="SSF51419">
    <property type="entry name" value="PLP-binding barrel"/>
    <property type="match status" value="1"/>
</dbReference>
<dbReference type="Gene3D" id="3.30.70.260">
    <property type="match status" value="2"/>
</dbReference>
<dbReference type="NCBIfam" id="TIGR00657">
    <property type="entry name" value="asp_kinases"/>
    <property type="match status" value="1"/>
</dbReference>
<dbReference type="GO" id="GO:0009089">
    <property type="term" value="P:lysine biosynthetic process via diaminopimelate"/>
    <property type="evidence" value="ECO:0007669"/>
    <property type="project" value="UniProtKB-UniPathway"/>
</dbReference>
<evidence type="ECO:0000313" key="15">
    <source>
        <dbReference type="EMBL" id="KTD25025.1"/>
    </source>
</evidence>
<keyword evidence="4 15" id="KW-0808">Transferase</keyword>
<dbReference type="PRINTS" id="PR01179">
    <property type="entry name" value="ODADCRBXLASE"/>
</dbReference>
<dbReference type="Proteomes" id="UP000054869">
    <property type="component" value="Unassembled WGS sequence"/>
</dbReference>
<dbReference type="Gene3D" id="3.40.1160.10">
    <property type="entry name" value="Acetylglutamate kinase-like"/>
    <property type="match status" value="1"/>
</dbReference>
<dbReference type="InterPro" id="IPR036393">
    <property type="entry name" value="AceGlu_kinase-like_sf"/>
</dbReference>
<dbReference type="GO" id="GO:0009088">
    <property type="term" value="P:threonine biosynthetic process"/>
    <property type="evidence" value="ECO:0007669"/>
    <property type="project" value="UniProtKB-UniPathway"/>
</dbReference>
<dbReference type="PRINTS" id="PR01181">
    <property type="entry name" value="DAPDCRBXLASE"/>
</dbReference>
<accession>A0A0W0VYD4</accession>
<dbReference type="InterPro" id="IPR018042">
    <property type="entry name" value="Aspartate_kinase_CS"/>
</dbReference>